<gene>
    <name evidence="5" type="ORF">EGW08_020372</name>
</gene>
<dbReference type="STRING" id="188477.A0A433SRX0"/>
<dbReference type="EMBL" id="RQTK01001148">
    <property type="protein sequence ID" value="RUS71863.1"/>
    <property type="molecule type" value="Genomic_DNA"/>
</dbReference>
<comment type="caution">
    <text evidence="5">The sequence shown here is derived from an EMBL/GenBank/DDBJ whole genome shotgun (WGS) entry which is preliminary data.</text>
</comment>
<evidence type="ECO:0000313" key="6">
    <source>
        <dbReference type="Proteomes" id="UP000271974"/>
    </source>
</evidence>
<dbReference type="PANTHER" id="PTHR21402">
    <property type="entry name" value="GAMETOCYTE SPECIFIC FACTOR 1-RELATED"/>
    <property type="match status" value="1"/>
</dbReference>
<dbReference type="Pfam" id="PF05253">
    <property type="entry name" value="zf-U11-48K"/>
    <property type="match status" value="2"/>
</dbReference>
<keyword evidence="1" id="KW-0479">Metal-binding</keyword>
<evidence type="ECO:0000256" key="3">
    <source>
        <dbReference type="ARBA" id="ARBA00022833"/>
    </source>
</evidence>
<dbReference type="InterPro" id="IPR022776">
    <property type="entry name" value="TRM13/UPF0224_CHHC_Znf_dom"/>
</dbReference>
<protein>
    <recommendedName>
        <fullName evidence="4">CHHC U11-48K-type domain-containing protein</fullName>
    </recommendedName>
</protein>
<feature type="domain" description="CHHC U11-48K-type" evidence="4">
    <location>
        <begin position="5"/>
        <end position="32"/>
    </location>
</feature>
<name>A0A433SRX0_ELYCH</name>
<dbReference type="Proteomes" id="UP000271974">
    <property type="component" value="Unassembled WGS sequence"/>
</dbReference>
<evidence type="ECO:0000259" key="4">
    <source>
        <dbReference type="PROSITE" id="PS51800"/>
    </source>
</evidence>
<organism evidence="5 6">
    <name type="scientific">Elysia chlorotica</name>
    <name type="common">Eastern emerald elysia</name>
    <name type="synonym">Sea slug</name>
    <dbReference type="NCBI Taxonomy" id="188477"/>
    <lineage>
        <taxon>Eukaryota</taxon>
        <taxon>Metazoa</taxon>
        <taxon>Spiralia</taxon>
        <taxon>Lophotrochozoa</taxon>
        <taxon>Mollusca</taxon>
        <taxon>Gastropoda</taxon>
        <taxon>Heterobranchia</taxon>
        <taxon>Euthyneura</taxon>
        <taxon>Panpulmonata</taxon>
        <taxon>Sacoglossa</taxon>
        <taxon>Placobranchoidea</taxon>
        <taxon>Plakobranchidae</taxon>
        <taxon>Elysia</taxon>
    </lineage>
</organism>
<dbReference type="SUPFAM" id="SSF57667">
    <property type="entry name" value="beta-beta-alpha zinc fingers"/>
    <property type="match status" value="1"/>
</dbReference>
<sequence>MEDDMLMCPYDSSHLINVLRMPRHLLRCRKNHPSMDLKVCPFNGFHEVPAPELRYHMEHCPDKALLDRDAHLFGNKTRVKGFTELPESRDHELCGEGDEELWDSEQLEDRSNLQRSRLRSRMRHEEGTRLRLPNREGIAARLANSLLAVEKSGHESISGDVDSDERLLSGQQPHRGCSRLQDQSYRNHGVVNGCSVRDSTHLETSPSVLSNCVPQSSYMYDCENEEHDPCDNIGIIKKDLSERRKDDHHMPDLISIGAQRSEPVPACKLSQETSTPVSKLPITQSEPKKTLQELNYHAFMIGRGRANPLFTSKSSLGQRTVGRGAALDPASYAAQSKKLTQLAYSLGRGRGLNKTFNPSQNER</sequence>
<dbReference type="InterPro" id="IPR036236">
    <property type="entry name" value="Znf_C2H2_sf"/>
</dbReference>
<proteinExistence type="predicted"/>
<keyword evidence="6" id="KW-1185">Reference proteome</keyword>
<accession>A0A433SRX0</accession>
<dbReference type="PANTHER" id="PTHR21402:SF5">
    <property type="entry name" value="GAMETOCYTE SPECIFIC FACTOR 1"/>
    <property type="match status" value="1"/>
</dbReference>
<reference evidence="5 6" key="1">
    <citation type="submission" date="2019-01" db="EMBL/GenBank/DDBJ databases">
        <title>A draft genome assembly of the solar-powered sea slug Elysia chlorotica.</title>
        <authorList>
            <person name="Cai H."/>
            <person name="Li Q."/>
            <person name="Fang X."/>
            <person name="Li J."/>
            <person name="Curtis N.E."/>
            <person name="Altenburger A."/>
            <person name="Shibata T."/>
            <person name="Feng M."/>
            <person name="Maeda T."/>
            <person name="Schwartz J.A."/>
            <person name="Shigenobu S."/>
            <person name="Lundholm N."/>
            <person name="Nishiyama T."/>
            <person name="Yang H."/>
            <person name="Hasebe M."/>
            <person name="Li S."/>
            <person name="Pierce S.K."/>
            <person name="Wang J."/>
        </authorList>
    </citation>
    <scope>NUCLEOTIDE SEQUENCE [LARGE SCALE GENOMIC DNA]</scope>
    <source>
        <strain evidence="5">EC2010</strain>
        <tissue evidence="5">Whole organism of an adult</tissue>
    </source>
</reference>
<dbReference type="OrthoDB" id="10069248at2759"/>
<evidence type="ECO:0000256" key="1">
    <source>
        <dbReference type="ARBA" id="ARBA00022723"/>
    </source>
</evidence>
<evidence type="ECO:0000313" key="5">
    <source>
        <dbReference type="EMBL" id="RUS71863.1"/>
    </source>
</evidence>
<feature type="domain" description="CHHC U11-48K-type" evidence="4">
    <location>
        <begin position="37"/>
        <end position="64"/>
    </location>
</feature>
<dbReference type="GO" id="GO:0008270">
    <property type="term" value="F:zinc ion binding"/>
    <property type="evidence" value="ECO:0007669"/>
    <property type="project" value="UniProtKB-KW"/>
</dbReference>
<evidence type="ECO:0000256" key="2">
    <source>
        <dbReference type="ARBA" id="ARBA00022771"/>
    </source>
</evidence>
<dbReference type="PROSITE" id="PS51800">
    <property type="entry name" value="ZF_CHHC_U11_48K"/>
    <property type="match status" value="2"/>
</dbReference>
<dbReference type="InterPro" id="IPR051591">
    <property type="entry name" value="UPF0224_FAM112_RNA_Proc"/>
</dbReference>
<keyword evidence="2" id="KW-0863">Zinc-finger</keyword>
<dbReference type="AlphaFoldDB" id="A0A433SRX0"/>
<keyword evidence="3" id="KW-0862">Zinc</keyword>